<proteinExistence type="predicted"/>
<dbReference type="OrthoDB" id="3797485at2759"/>
<name>A0A177C004_9PLEO</name>
<gene>
    <name evidence="2" type="ORF">CC84DRAFT_362970</name>
</gene>
<feature type="compositionally biased region" description="Basic and acidic residues" evidence="1">
    <location>
        <begin position="1"/>
        <end position="12"/>
    </location>
</feature>
<feature type="compositionally biased region" description="Basic and acidic residues" evidence="1">
    <location>
        <begin position="26"/>
        <end position="35"/>
    </location>
</feature>
<evidence type="ECO:0000313" key="2">
    <source>
        <dbReference type="EMBL" id="OAG00182.1"/>
    </source>
</evidence>
<dbReference type="EMBL" id="KV441560">
    <property type="protein sequence ID" value="OAG00182.1"/>
    <property type="molecule type" value="Genomic_DNA"/>
</dbReference>
<feature type="compositionally biased region" description="Basic and acidic residues" evidence="1">
    <location>
        <begin position="102"/>
        <end position="111"/>
    </location>
</feature>
<sequence length="135" mass="14088">MSRALSKNEHAQHLAQQHQGQQQVARDVETTEHKSSANASAGLNLNVFGALSGALSSSKRKETHTAPDGSSHTVEDAHDKAAAAGHAAASGSAFAQGSAQDGVKHEKRREVAQAQEQGKLVAGQQQRVDHLGIGK</sequence>
<reference evidence="2 3" key="1">
    <citation type="submission" date="2016-05" db="EMBL/GenBank/DDBJ databases">
        <title>Comparative analysis of secretome profiles of manganese(II)-oxidizing ascomycete fungi.</title>
        <authorList>
            <consortium name="DOE Joint Genome Institute"/>
            <person name="Zeiner C.A."/>
            <person name="Purvine S.O."/>
            <person name="Zink E.M."/>
            <person name="Wu S."/>
            <person name="Pasa-Tolic L."/>
            <person name="Chaput D.L."/>
            <person name="Haridas S."/>
            <person name="Grigoriev I.V."/>
            <person name="Santelli C.M."/>
            <person name="Hansel C.M."/>
        </authorList>
    </citation>
    <scope>NUCLEOTIDE SEQUENCE [LARGE SCALE GENOMIC DNA]</scope>
    <source>
        <strain evidence="2 3">AP3s5-JAC2a</strain>
    </source>
</reference>
<dbReference type="InParanoid" id="A0A177C004"/>
<protein>
    <submittedName>
        <fullName evidence="2">Uncharacterized protein</fullName>
    </submittedName>
</protein>
<evidence type="ECO:0000256" key="1">
    <source>
        <dbReference type="SAM" id="MobiDB-lite"/>
    </source>
</evidence>
<dbReference type="GeneID" id="28769402"/>
<feature type="compositionally biased region" description="Low complexity" evidence="1">
    <location>
        <begin position="82"/>
        <end position="101"/>
    </location>
</feature>
<feature type="compositionally biased region" description="Low complexity" evidence="1">
    <location>
        <begin position="13"/>
        <end position="25"/>
    </location>
</feature>
<feature type="region of interest" description="Disordered" evidence="1">
    <location>
        <begin position="1"/>
        <end position="43"/>
    </location>
</feature>
<dbReference type="RefSeq" id="XP_018030547.1">
    <property type="nucleotide sequence ID" value="XM_018185916.1"/>
</dbReference>
<accession>A0A177C004</accession>
<feature type="region of interest" description="Disordered" evidence="1">
    <location>
        <begin position="55"/>
        <end position="135"/>
    </location>
</feature>
<dbReference type="AlphaFoldDB" id="A0A177C004"/>
<evidence type="ECO:0000313" key="3">
    <source>
        <dbReference type="Proteomes" id="UP000077069"/>
    </source>
</evidence>
<organism evidence="2 3">
    <name type="scientific">Paraphaeosphaeria sporulosa</name>
    <dbReference type="NCBI Taxonomy" id="1460663"/>
    <lineage>
        <taxon>Eukaryota</taxon>
        <taxon>Fungi</taxon>
        <taxon>Dikarya</taxon>
        <taxon>Ascomycota</taxon>
        <taxon>Pezizomycotina</taxon>
        <taxon>Dothideomycetes</taxon>
        <taxon>Pleosporomycetidae</taxon>
        <taxon>Pleosporales</taxon>
        <taxon>Massarineae</taxon>
        <taxon>Didymosphaeriaceae</taxon>
        <taxon>Paraphaeosphaeria</taxon>
    </lineage>
</organism>
<dbReference type="Proteomes" id="UP000077069">
    <property type="component" value="Unassembled WGS sequence"/>
</dbReference>
<keyword evidence="3" id="KW-1185">Reference proteome</keyword>